<protein>
    <submittedName>
        <fullName evidence="1">Ribosomal subunit interface protein</fullName>
    </submittedName>
</protein>
<dbReference type="Proteomes" id="UP000033996">
    <property type="component" value="Unassembled WGS sequence"/>
</dbReference>
<name>A0A837HS91_9BACT</name>
<sequence>MKIDIFAKNLELTNPIGVFIDNKIGGLAKLFRSDEIIKVKVEIARTTKHHRNGDVYHAEGNLNIDGKLVRAEADDSDIRIAITKVKDALQVEIKKFKEKKKDRARQSKE</sequence>
<dbReference type="InterPro" id="IPR003489">
    <property type="entry name" value="RHF/RaiA"/>
</dbReference>
<dbReference type="InterPro" id="IPR036567">
    <property type="entry name" value="RHF-like"/>
</dbReference>
<dbReference type="SUPFAM" id="SSF69754">
    <property type="entry name" value="Ribosome binding protein Y (YfiA homologue)"/>
    <property type="match status" value="1"/>
</dbReference>
<dbReference type="Gene3D" id="3.30.160.100">
    <property type="entry name" value="Ribosome hibernation promotion factor-like"/>
    <property type="match status" value="1"/>
</dbReference>
<organism evidence="1 2">
    <name type="scientific">Candidatus Yanofskybacteria bacterium GW2011_GWD1_39_16</name>
    <dbReference type="NCBI Taxonomy" id="1619030"/>
    <lineage>
        <taxon>Bacteria</taxon>
        <taxon>Candidatus Yanofskyibacteriota</taxon>
    </lineage>
</organism>
<evidence type="ECO:0000313" key="1">
    <source>
        <dbReference type="EMBL" id="KKR07711.1"/>
    </source>
</evidence>
<gene>
    <name evidence="1" type="ORF">UT35_C0021G0004</name>
</gene>
<accession>A0A837HS91</accession>
<dbReference type="EMBL" id="LBWL01000021">
    <property type="protein sequence ID" value="KKR07711.1"/>
    <property type="molecule type" value="Genomic_DNA"/>
</dbReference>
<proteinExistence type="predicted"/>
<dbReference type="AlphaFoldDB" id="A0A837HS91"/>
<comment type="caution">
    <text evidence="1">The sequence shown here is derived from an EMBL/GenBank/DDBJ whole genome shotgun (WGS) entry which is preliminary data.</text>
</comment>
<dbReference type="Pfam" id="PF02482">
    <property type="entry name" value="Ribosomal_S30AE"/>
    <property type="match status" value="1"/>
</dbReference>
<reference evidence="1 2" key="1">
    <citation type="journal article" date="2015" name="Nature">
        <title>rRNA introns, odd ribosomes, and small enigmatic genomes across a large radiation of phyla.</title>
        <authorList>
            <person name="Brown C.T."/>
            <person name="Hug L.A."/>
            <person name="Thomas B.C."/>
            <person name="Sharon I."/>
            <person name="Castelle C.J."/>
            <person name="Singh A."/>
            <person name="Wilkins M.J."/>
            <person name="Williams K.H."/>
            <person name="Banfield J.F."/>
        </authorList>
    </citation>
    <scope>NUCLEOTIDE SEQUENCE [LARGE SCALE GENOMIC DNA]</scope>
</reference>
<evidence type="ECO:0000313" key="2">
    <source>
        <dbReference type="Proteomes" id="UP000033996"/>
    </source>
</evidence>
<dbReference type="NCBIfam" id="TIGR00741">
    <property type="entry name" value="yfiA"/>
    <property type="match status" value="1"/>
</dbReference>